<dbReference type="KEGG" id="ifl:C1H71_18765"/>
<evidence type="ECO:0000259" key="1">
    <source>
        <dbReference type="PROSITE" id="PS51833"/>
    </source>
</evidence>
<dbReference type="Gene3D" id="3.30.450.40">
    <property type="match status" value="1"/>
</dbReference>
<gene>
    <name evidence="2" type="ORF">C1H71_18765</name>
</gene>
<sequence>MENLAQTTAKSNVAWLAYWARRGLPILQSSKEQLQVALRRADRLHPSDLADIVLKDPLLTAQALRYINLRQKNSLSADITTINGIAMLMGVAPFIEHFMKMPILEDILQAHPRSIARIHKLIGDSRFMAKMAREFGGERYDAHLDEIFISALLSRIPEMLELIAHDTDAAAPPGRDHASALFAAWSLPPTLSLLLAEPSADALPRQVLQHATLRVASLLDRGWWQAEARGLLQQMADVLNTSVDDVWQRTNRLMLVYARNEPQKQGWPAARWLPMLPGEWPLPVAATPAVATPVVAEIKVEKDILAERMQALHLAGAQGAPANQIMTLAVRALAEGLGMRRILFALLVAGENAIKARFAHGIDATDPARQLHIKLDEPHLLTRLMLKQQSIWFNLGNAATLAPMLPVGFREQVGNNDFCAMSIFVGDKAVGIIYADRQGGDSIAETHYQHFKQIGLLTSRALSHHPAQSR</sequence>
<dbReference type="AlphaFoldDB" id="A0A7G3GD21"/>
<evidence type="ECO:0000313" key="3">
    <source>
        <dbReference type="Proteomes" id="UP000515917"/>
    </source>
</evidence>
<dbReference type="RefSeq" id="WP_130107881.1">
    <property type="nucleotide sequence ID" value="NZ_CP025781.1"/>
</dbReference>
<accession>A0A7G3GD21</accession>
<keyword evidence="3" id="KW-1185">Reference proteome</keyword>
<dbReference type="Proteomes" id="UP000515917">
    <property type="component" value="Chromosome"/>
</dbReference>
<feature type="domain" description="HDOD" evidence="1">
    <location>
        <begin position="24"/>
        <end position="245"/>
    </location>
</feature>
<organism evidence="2 3">
    <name type="scientific">Iodobacter fluviatilis</name>
    <dbReference type="NCBI Taxonomy" id="537"/>
    <lineage>
        <taxon>Bacteria</taxon>
        <taxon>Pseudomonadati</taxon>
        <taxon>Pseudomonadota</taxon>
        <taxon>Betaproteobacteria</taxon>
        <taxon>Neisseriales</taxon>
        <taxon>Chitinibacteraceae</taxon>
        <taxon>Iodobacter</taxon>
    </lineage>
</organism>
<name>A0A7G3GD21_9NEIS</name>
<dbReference type="SUPFAM" id="SSF55781">
    <property type="entry name" value="GAF domain-like"/>
    <property type="match status" value="1"/>
</dbReference>
<dbReference type="Pfam" id="PF08668">
    <property type="entry name" value="HDOD"/>
    <property type="match status" value="1"/>
</dbReference>
<dbReference type="Gene3D" id="1.10.3210.10">
    <property type="entry name" value="Hypothetical protein af1432"/>
    <property type="match status" value="1"/>
</dbReference>
<dbReference type="EMBL" id="CP025781">
    <property type="protein sequence ID" value="QBC45377.1"/>
    <property type="molecule type" value="Genomic_DNA"/>
</dbReference>
<proteinExistence type="predicted"/>
<protein>
    <recommendedName>
        <fullName evidence="1">HDOD domain-containing protein</fullName>
    </recommendedName>
</protein>
<dbReference type="InterPro" id="IPR029016">
    <property type="entry name" value="GAF-like_dom_sf"/>
</dbReference>
<evidence type="ECO:0000313" key="2">
    <source>
        <dbReference type="EMBL" id="QBC45377.1"/>
    </source>
</evidence>
<dbReference type="SUPFAM" id="SSF109604">
    <property type="entry name" value="HD-domain/PDEase-like"/>
    <property type="match status" value="1"/>
</dbReference>
<dbReference type="InterPro" id="IPR013976">
    <property type="entry name" value="HDOD"/>
</dbReference>
<dbReference type="PROSITE" id="PS51833">
    <property type="entry name" value="HDOD"/>
    <property type="match status" value="1"/>
</dbReference>
<reference evidence="2 3" key="1">
    <citation type="submission" date="2018-01" db="EMBL/GenBank/DDBJ databases">
        <title>Genome sequence of Iodobacter sp. strain PCH194 isolated from Indian Trans-Himalaya.</title>
        <authorList>
            <person name="Kumar V."/>
            <person name="Thakur V."/>
            <person name="Kumar S."/>
            <person name="Singh D."/>
        </authorList>
    </citation>
    <scope>NUCLEOTIDE SEQUENCE [LARGE SCALE GENOMIC DNA]</scope>
    <source>
        <strain evidence="2 3">PCH194</strain>
    </source>
</reference>